<dbReference type="Gene3D" id="3.90.1150.200">
    <property type="match status" value="1"/>
</dbReference>
<gene>
    <name evidence="2" type="ORF">SAMN06265220_10616</name>
</gene>
<dbReference type="InterPro" id="IPR014922">
    <property type="entry name" value="YdhG-like"/>
</dbReference>
<proteinExistence type="predicted"/>
<accession>A0A521F4B0</accession>
<dbReference type="EMBL" id="FXTQ01000006">
    <property type="protein sequence ID" value="SMO90461.1"/>
    <property type="molecule type" value="Genomic_DNA"/>
</dbReference>
<keyword evidence="3" id="KW-1185">Reference proteome</keyword>
<dbReference type="Proteomes" id="UP000319267">
    <property type="component" value="Unassembled WGS sequence"/>
</dbReference>
<dbReference type="SUPFAM" id="SSF159888">
    <property type="entry name" value="YdhG-like"/>
    <property type="match status" value="1"/>
</dbReference>
<dbReference type="RefSeq" id="WP_111375802.1">
    <property type="nucleotide sequence ID" value="NZ_CP043612.1"/>
</dbReference>
<evidence type="ECO:0000313" key="3">
    <source>
        <dbReference type="Proteomes" id="UP000319267"/>
    </source>
</evidence>
<evidence type="ECO:0000259" key="1">
    <source>
        <dbReference type="Pfam" id="PF08818"/>
    </source>
</evidence>
<evidence type="ECO:0000313" key="2">
    <source>
        <dbReference type="EMBL" id="SMO90461.1"/>
    </source>
</evidence>
<name>A0A521F4B0_9FLAO</name>
<reference evidence="2 3" key="1">
    <citation type="submission" date="2017-05" db="EMBL/GenBank/DDBJ databases">
        <authorList>
            <person name="Varghese N."/>
            <person name="Submissions S."/>
        </authorList>
    </citation>
    <scope>NUCLEOTIDE SEQUENCE [LARGE SCALE GENOMIC DNA]</scope>
    <source>
        <strain evidence="2 3">DSM 29982</strain>
    </source>
</reference>
<dbReference type="Pfam" id="PF08818">
    <property type="entry name" value="DUF1801"/>
    <property type="match status" value="1"/>
</dbReference>
<dbReference type="AlphaFoldDB" id="A0A521F4B0"/>
<protein>
    <recommendedName>
        <fullName evidence="1">YdhG-like domain-containing protein</fullName>
    </recommendedName>
</protein>
<feature type="domain" description="YdhG-like" evidence="1">
    <location>
        <begin position="18"/>
        <end position="110"/>
    </location>
</feature>
<organism evidence="2 3">
    <name type="scientific">Flavobacterium nitrogenifigens</name>
    <dbReference type="NCBI Taxonomy" id="1617283"/>
    <lineage>
        <taxon>Bacteria</taxon>
        <taxon>Pseudomonadati</taxon>
        <taxon>Bacteroidota</taxon>
        <taxon>Flavobacteriia</taxon>
        <taxon>Flavobacteriales</taxon>
        <taxon>Flavobacteriaceae</taxon>
        <taxon>Flavobacterium</taxon>
    </lineage>
</organism>
<dbReference type="OrthoDB" id="670608at2"/>
<sequence length="120" mass="14329">MKQLDYFYLNQEEPIKGIFLALKEIILKQDQDITNTLKYGMPFFSYKGKMFCYLWIHKKLKQPYIGIVEGKHFDESFLVQENRSRMKIMMFDVNENLPLKQIEAVIQKAINLYKNGIVKI</sequence>